<evidence type="ECO:0000259" key="1">
    <source>
        <dbReference type="Pfam" id="PF10056"/>
    </source>
</evidence>
<dbReference type="Pfam" id="PF10056">
    <property type="entry name" value="DUF2293"/>
    <property type="match status" value="1"/>
</dbReference>
<evidence type="ECO:0000313" key="3">
    <source>
        <dbReference type="Proteomes" id="UP000284605"/>
    </source>
</evidence>
<dbReference type="InterPro" id="IPR018744">
    <property type="entry name" value="DUF2293"/>
</dbReference>
<dbReference type="EMBL" id="QYUK01000011">
    <property type="protein sequence ID" value="RJF88643.1"/>
    <property type="molecule type" value="Genomic_DNA"/>
</dbReference>
<reference evidence="2 3" key="1">
    <citation type="submission" date="2018-09" db="EMBL/GenBank/DDBJ databases">
        <authorList>
            <person name="Zhu H."/>
        </authorList>
    </citation>
    <scope>NUCLEOTIDE SEQUENCE [LARGE SCALE GENOMIC DNA]</scope>
    <source>
        <strain evidence="2 3">K1W22B-8</strain>
    </source>
</reference>
<name>A0A418WF51_9PROT</name>
<dbReference type="AlphaFoldDB" id="A0A418WF51"/>
<comment type="caution">
    <text evidence="2">The sequence shown here is derived from an EMBL/GenBank/DDBJ whole genome shotgun (WGS) entry which is preliminary data.</text>
</comment>
<keyword evidence="3" id="KW-1185">Reference proteome</keyword>
<dbReference type="RefSeq" id="WP_119782361.1">
    <property type="nucleotide sequence ID" value="NZ_QYUK01000011.1"/>
</dbReference>
<dbReference type="OrthoDB" id="1159372at2"/>
<accession>A0A418WF51</accession>
<protein>
    <submittedName>
        <fullName evidence="2">DUF2293 domain-containing protein</fullName>
    </submittedName>
</protein>
<evidence type="ECO:0000313" key="2">
    <source>
        <dbReference type="EMBL" id="RJF88643.1"/>
    </source>
</evidence>
<gene>
    <name evidence="2" type="ORF">D3874_17955</name>
</gene>
<dbReference type="Proteomes" id="UP000284605">
    <property type="component" value="Unassembled WGS sequence"/>
</dbReference>
<feature type="domain" description="DUF2293" evidence="1">
    <location>
        <begin position="11"/>
        <end position="89"/>
    </location>
</feature>
<organism evidence="2 3">
    <name type="scientific">Oleomonas cavernae</name>
    <dbReference type="NCBI Taxonomy" id="2320859"/>
    <lineage>
        <taxon>Bacteria</taxon>
        <taxon>Pseudomonadati</taxon>
        <taxon>Pseudomonadota</taxon>
        <taxon>Alphaproteobacteria</taxon>
        <taxon>Acetobacterales</taxon>
        <taxon>Acetobacteraceae</taxon>
        <taxon>Oleomonas</taxon>
    </lineage>
</organism>
<sequence length="109" mass="11504">MTRAAAIALALECLAPRLGEKDRAAIIDRALGSHGLRQASAQSAAWLALVSYARHGFTDYDDLLAEGYDRASARHFTLEATQAVLDGWGCPHPVAVDDTVVTQAAGGAR</sequence>
<proteinExistence type="predicted"/>